<proteinExistence type="inferred from homology"/>
<comment type="similarity">
    <text evidence="1 3">Belongs to the short-chain dehydrogenases/reductases (SDR) family.</text>
</comment>
<dbReference type="PANTHER" id="PTHR44169:SF6">
    <property type="entry name" value="NADPH-DEPENDENT 1-ACYLDIHYDROXYACETONE PHOSPHATE REDUCTASE"/>
    <property type="match status" value="1"/>
</dbReference>
<keyword evidence="2" id="KW-0560">Oxidoreductase</keyword>
<dbReference type="Gene3D" id="3.40.50.720">
    <property type="entry name" value="NAD(P)-binding Rossmann-like Domain"/>
    <property type="match status" value="1"/>
</dbReference>
<dbReference type="GO" id="GO:0005783">
    <property type="term" value="C:endoplasmic reticulum"/>
    <property type="evidence" value="ECO:0007669"/>
    <property type="project" value="TreeGrafter"/>
</dbReference>
<reference evidence="4 5" key="1">
    <citation type="journal article" date="2015" name="Sci. Rep.">
        <title>Chromosome-level genome map provides insights into diverse defense mechanisms in the medicinal fungus Ganoderma sinense.</title>
        <authorList>
            <person name="Zhu Y."/>
            <person name="Xu J."/>
            <person name="Sun C."/>
            <person name="Zhou S."/>
            <person name="Xu H."/>
            <person name="Nelson D.R."/>
            <person name="Qian J."/>
            <person name="Song J."/>
            <person name="Luo H."/>
            <person name="Xiang L."/>
            <person name="Li Y."/>
            <person name="Xu Z."/>
            <person name="Ji A."/>
            <person name="Wang L."/>
            <person name="Lu S."/>
            <person name="Hayward A."/>
            <person name="Sun W."/>
            <person name="Li X."/>
            <person name="Schwartz D.C."/>
            <person name="Wang Y."/>
            <person name="Chen S."/>
        </authorList>
    </citation>
    <scope>NUCLEOTIDE SEQUENCE [LARGE SCALE GENOMIC DNA]</scope>
    <source>
        <strain evidence="4 5">ZZ0214-1</strain>
    </source>
</reference>
<comment type="caution">
    <text evidence="4">The sequence shown here is derived from an EMBL/GenBank/DDBJ whole genome shotgun (WGS) entry which is preliminary data.</text>
</comment>
<dbReference type="SUPFAM" id="SSF51735">
    <property type="entry name" value="NAD(P)-binding Rossmann-fold domains"/>
    <property type="match status" value="1"/>
</dbReference>
<dbReference type="Pfam" id="PF00106">
    <property type="entry name" value="adh_short"/>
    <property type="match status" value="1"/>
</dbReference>
<gene>
    <name evidence="4" type="ORF">GSI_06116</name>
</gene>
<evidence type="ECO:0000313" key="5">
    <source>
        <dbReference type="Proteomes" id="UP000230002"/>
    </source>
</evidence>
<dbReference type="PANTHER" id="PTHR44169">
    <property type="entry name" value="NADPH-DEPENDENT 1-ACYLDIHYDROXYACETONE PHOSPHATE REDUCTASE"/>
    <property type="match status" value="1"/>
</dbReference>
<dbReference type="STRING" id="1077348.A0A2G8SCB6"/>
<dbReference type="Proteomes" id="UP000230002">
    <property type="component" value="Unassembled WGS sequence"/>
</dbReference>
<dbReference type="EMBL" id="AYKW01000012">
    <property type="protein sequence ID" value="PIL31415.1"/>
    <property type="molecule type" value="Genomic_DNA"/>
</dbReference>
<dbReference type="PRINTS" id="PR00081">
    <property type="entry name" value="GDHRDH"/>
</dbReference>
<keyword evidence="5" id="KW-1185">Reference proteome</keyword>
<dbReference type="AlphaFoldDB" id="A0A2G8SCB6"/>
<evidence type="ECO:0000256" key="3">
    <source>
        <dbReference type="RuleBase" id="RU000363"/>
    </source>
</evidence>
<protein>
    <submittedName>
        <fullName evidence="4">Uncharacterized protein</fullName>
    </submittedName>
</protein>
<accession>A0A2G8SCB6</accession>
<dbReference type="InterPro" id="IPR002347">
    <property type="entry name" value="SDR_fam"/>
</dbReference>
<dbReference type="InterPro" id="IPR036291">
    <property type="entry name" value="NAD(P)-bd_dom_sf"/>
</dbReference>
<dbReference type="OrthoDB" id="2102561at2759"/>
<evidence type="ECO:0000313" key="4">
    <source>
        <dbReference type="EMBL" id="PIL31415.1"/>
    </source>
</evidence>
<organism evidence="4 5">
    <name type="scientific">Ganoderma sinense ZZ0214-1</name>
    <dbReference type="NCBI Taxonomy" id="1077348"/>
    <lineage>
        <taxon>Eukaryota</taxon>
        <taxon>Fungi</taxon>
        <taxon>Dikarya</taxon>
        <taxon>Basidiomycota</taxon>
        <taxon>Agaricomycotina</taxon>
        <taxon>Agaricomycetes</taxon>
        <taxon>Polyporales</taxon>
        <taxon>Polyporaceae</taxon>
        <taxon>Ganoderma</taxon>
    </lineage>
</organism>
<name>A0A2G8SCB6_9APHY</name>
<evidence type="ECO:0000256" key="1">
    <source>
        <dbReference type="ARBA" id="ARBA00006484"/>
    </source>
</evidence>
<sequence>MGDFSSDGIRTLTLDVTKEDEINTVVATIIEAEGQIDILVNNAGIANKGAIIDVPMDLWHQIYETNVFSIVRMSKAVIPHMAARKRGMIINVGSILGQTPAPFSGVYASAKAAVHSISDTLYMECTPLNIDVVLVAPGIVRSSIARKAISNIAAASTTGLYSDYFTSAGTTLAASFGRTAMDTNTFAQRVVDDVLRPNPPRYLTLAPLARTWSFFEWLPRAWVLQYVWKVQAEGPRQISAQTN</sequence>
<evidence type="ECO:0000256" key="2">
    <source>
        <dbReference type="ARBA" id="ARBA00023002"/>
    </source>
</evidence>
<dbReference type="GO" id="GO:0016491">
    <property type="term" value="F:oxidoreductase activity"/>
    <property type="evidence" value="ECO:0007669"/>
    <property type="project" value="UniProtKB-KW"/>
</dbReference>
<dbReference type="PRINTS" id="PR00080">
    <property type="entry name" value="SDRFAMILY"/>
</dbReference>